<reference evidence="3 4" key="1">
    <citation type="submission" date="2020-01" db="EMBL/GenBank/DDBJ databases">
        <authorList>
            <consortium name="DOE Joint Genome Institute"/>
            <person name="Haridas S."/>
            <person name="Albert R."/>
            <person name="Binder M."/>
            <person name="Bloem J."/>
            <person name="Labutti K."/>
            <person name="Salamov A."/>
            <person name="Andreopoulos B."/>
            <person name="Baker S.E."/>
            <person name="Barry K."/>
            <person name="Bills G."/>
            <person name="Bluhm B.H."/>
            <person name="Cannon C."/>
            <person name="Castanera R."/>
            <person name="Culley D.E."/>
            <person name="Daum C."/>
            <person name="Ezra D."/>
            <person name="Gonzalez J.B."/>
            <person name="Henrissat B."/>
            <person name="Kuo A."/>
            <person name="Liang C."/>
            <person name="Lipzen A."/>
            <person name="Lutzoni F."/>
            <person name="Magnuson J."/>
            <person name="Mondo S."/>
            <person name="Nolan M."/>
            <person name="Ohm R."/>
            <person name="Pangilinan J."/>
            <person name="Park H.-J.H."/>
            <person name="Ramirez L."/>
            <person name="Alfaro M."/>
            <person name="Sun H."/>
            <person name="Tritt A."/>
            <person name="Yoshinaga Y."/>
            <person name="Zwiers L.-H.L."/>
            <person name="Turgeon B.G."/>
            <person name="Goodwin S.B."/>
            <person name="Spatafora J.W."/>
            <person name="Crous P.W."/>
            <person name="Grigoriev I.V."/>
        </authorList>
    </citation>
    <scope>NUCLEOTIDE SEQUENCE [LARGE SCALE GENOMIC DNA]</scope>
    <source>
        <strain evidence="3 4">CBS 611.86</strain>
    </source>
</reference>
<feature type="compositionally biased region" description="Polar residues" evidence="1">
    <location>
        <begin position="374"/>
        <end position="388"/>
    </location>
</feature>
<organism evidence="3 4">
    <name type="scientific">Massariosphaeria phaeospora</name>
    <dbReference type="NCBI Taxonomy" id="100035"/>
    <lineage>
        <taxon>Eukaryota</taxon>
        <taxon>Fungi</taxon>
        <taxon>Dikarya</taxon>
        <taxon>Ascomycota</taxon>
        <taxon>Pezizomycotina</taxon>
        <taxon>Dothideomycetes</taxon>
        <taxon>Pleosporomycetidae</taxon>
        <taxon>Pleosporales</taxon>
        <taxon>Pleosporales incertae sedis</taxon>
        <taxon>Massariosphaeria</taxon>
    </lineage>
</organism>
<evidence type="ECO:0000256" key="1">
    <source>
        <dbReference type="SAM" id="MobiDB-lite"/>
    </source>
</evidence>
<feature type="region of interest" description="Disordered" evidence="1">
    <location>
        <begin position="296"/>
        <end position="388"/>
    </location>
</feature>
<name>A0A7C8IM07_9PLEO</name>
<feature type="transmembrane region" description="Helical" evidence="2">
    <location>
        <begin position="99"/>
        <end position="122"/>
    </location>
</feature>
<keyword evidence="2" id="KW-0812">Transmembrane</keyword>
<keyword evidence="4" id="KW-1185">Reference proteome</keyword>
<evidence type="ECO:0000313" key="3">
    <source>
        <dbReference type="EMBL" id="KAF2877590.1"/>
    </source>
</evidence>
<dbReference type="AlphaFoldDB" id="A0A7C8IM07"/>
<feature type="region of interest" description="Disordered" evidence="1">
    <location>
        <begin position="230"/>
        <end position="250"/>
    </location>
</feature>
<evidence type="ECO:0000256" key="2">
    <source>
        <dbReference type="SAM" id="Phobius"/>
    </source>
</evidence>
<dbReference type="Proteomes" id="UP000481861">
    <property type="component" value="Unassembled WGS sequence"/>
</dbReference>
<comment type="caution">
    <text evidence="3">The sequence shown here is derived from an EMBL/GenBank/DDBJ whole genome shotgun (WGS) entry which is preliminary data.</text>
</comment>
<keyword evidence="2" id="KW-0472">Membrane</keyword>
<proteinExistence type="predicted"/>
<accession>A0A7C8IM07</accession>
<sequence length="388" mass="40805">MASTVSAFTGVLQRSGASTRWPGIARLAPALAVFLAFLSAVQIVLSLWVGGLVIAAWTNGFKCVDGTGNRTYVPWPLTVAGYGRHGLVAKFSVAQDPGLGWVLLAGISAMLVCILSVSHSVFHCMRIVTNRRAAAWGLLVLLFAVCHYESAAAITIDYATVRNSIGTAICVSLQAEALAKKRNMRVVASNVAWVVRCIGIMGWIIYILLVAIAARRNAVQQQHTTRRVEELELEGVPPSQSGPRPSDASVALFPASATPRQIAAAPAPVHTAPSRHPVHAHGEEADIGIQALRSEAGDTRPGSVNNNNPFLDPAGNAINKPSKVPTTNPFADPVSVDPSSNPFADPVPTESSSNPFADPGAAGASSDPFVDPDSSWTMVPNTSPVKES</sequence>
<dbReference type="EMBL" id="JAADJZ010000002">
    <property type="protein sequence ID" value="KAF2877590.1"/>
    <property type="molecule type" value="Genomic_DNA"/>
</dbReference>
<protein>
    <submittedName>
        <fullName evidence="3">Uncharacterized protein</fullName>
    </submittedName>
</protein>
<gene>
    <name evidence="3" type="ORF">BDV95DRAFT_152625</name>
</gene>
<feature type="transmembrane region" description="Helical" evidence="2">
    <location>
        <begin position="134"/>
        <end position="156"/>
    </location>
</feature>
<feature type="transmembrane region" description="Helical" evidence="2">
    <location>
        <begin position="30"/>
        <end position="57"/>
    </location>
</feature>
<evidence type="ECO:0000313" key="4">
    <source>
        <dbReference type="Proteomes" id="UP000481861"/>
    </source>
</evidence>
<keyword evidence="2" id="KW-1133">Transmembrane helix</keyword>
<feature type="transmembrane region" description="Helical" evidence="2">
    <location>
        <begin position="193"/>
        <end position="214"/>
    </location>
</feature>